<accession>A0ABP5MAE1</accession>
<evidence type="ECO:0000256" key="5">
    <source>
        <dbReference type="ARBA" id="ARBA00022692"/>
    </source>
</evidence>
<sequence>MRESSRGLLLAVGAYLVWGVMPMYVVLMEGIGAIELIGWRILASLVVAAIIVTVVRGWSRIRAVLRDRRSMLFLCLSGVAILANWTVFAYAVLSQHIVETSLGYFLNPILSVVLAVVVLRERLRPAQWVAVGISSVAVVVLVVGYGTFPWIALVLAVSFGTYGLLKKQVGAKVDAITGFTIETAATLPISMAMLVGSIVIVGPTILEVSPGQQWAVLGFGVVTALPLMLFSAAARRVSLATLGFTQYIAPSMSLAFGVLVMGEPMPLERLVGFAIVWLALAVLMVDLVVAERSRRRALAVPLPAP</sequence>
<keyword evidence="3" id="KW-0813">Transport</keyword>
<reference evidence="11" key="1">
    <citation type="journal article" date="2019" name="Int. J. Syst. Evol. Microbiol.">
        <title>The Global Catalogue of Microorganisms (GCM) 10K type strain sequencing project: providing services to taxonomists for standard genome sequencing and annotation.</title>
        <authorList>
            <consortium name="The Broad Institute Genomics Platform"/>
            <consortium name="The Broad Institute Genome Sequencing Center for Infectious Disease"/>
            <person name="Wu L."/>
            <person name="Ma J."/>
        </authorList>
    </citation>
    <scope>NUCLEOTIDE SEQUENCE [LARGE SCALE GENOMIC DNA]</scope>
    <source>
        <strain evidence="11">JCM 16026</strain>
    </source>
</reference>
<feature type="transmembrane region" description="Helical" evidence="8">
    <location>
        <begin position="185"/>
        <end position="206"/>
    </location>
</feature>
<evidence type="ECO:0000256" key="8">
    <source>
        <dbReference type="SAM" id="Phobius"/>
    </source>
</evidence>
<dbReference type="PANTHER" id="PTHR22911">
    <property type="entry name" value="ACYL-MALONYL CONDENSING ENZYME-RELATED"/>
    <property type="match status" value="1"/>
</dbReference>
<feature type="transmembrane region" description="Helical" evidence="8">
    <location>
        <begin position="71"/>
        <end position="90"/>
    </location>
</feature>
<dbReference type="NCBIfam" id="TIGR00688">
    <property type="entry name" value="rarD"/>
    <property type="match status" value="1"/>
</dbReference>
<dbReference type="Proteomes" id="UP001501599">
    <property type="component" value="Unassembled WGS sequence"/>
</dbReference>
<feature type="transmembrane region" description="Helical" evidence="8">
    <location>
        <begin position="237"/>
        <end position="258"/>
    </location>
</feature>
<name>A0ABP5MAE1_9MICO</name>
<keyword evidence="5 8" id="KW-0812">Transmembrane</keyword>
<feature type="transmembrane region" description="Helical" evidence="8">
    <location>
        <begin position="37"/>
        <end position="59"/>
    </location>
</feature>
<organism evidence="10 11">
    <name type="scientific">Agrococcus versicolor</name>
    <dbReference type="NCBI Taxonomy" id="501482"/>
    <lineage>
        <taxon>Bacteria</taxon>
        <taxon>Bacillati</taxon>
        <taxon>Actinomycetota</taxon>
        <taxon>Actinomycetes</taxon>
        <taxon>Micrococcales</taxon>
        <taxon>Microbacteriaceae</taxon>
        <taxon>Agrococcus</taxon>
    </lineage>
</organism>
<keyword evidence="11" id="KW-1185">Reference proteome</keyword>
<feature type="transmembrane region" description="Helical" evidence="8">
    <location>
        <begin position="7"/>
        <end position="25"/>
    </location>
</feature>
<gene>
    <name evidence="10" type="primary">rarD</name>
    <name evidence="10" type="ORF">GCM10009846_05420</name>
</gene>
<keyword evidence="6 8" id="KW-1133">Transmembrane helix</keyword>
<comment type="subcellular location">
    <subcellularLocation>
        <location evidence="1">Cell membrane</location>
        <topology evidence="1">Multi-pass membrane protein</topology>
    </subcellularLocation>
</comment>
<evidence type="ECO:0000256" key="4">
    <source>
        <dbReference type="ARBA" id="ARBA00022475"/>
    </source>
</evidence>
<evidence type="ECO:0000256" key="1">
    <source>
        <dbReference type="ARBA" id="ARBA00004651"/>
    </source>
</evidence>
<evidence type="ECO:0000256" key="2">
    <source>
        <dbReference type="ARBA" id="ARBA00007362"/>
    </source>
</evidence>
<feature type="transmembrane region" description="Helical" evidence="8">
    <location>
        <begin position="270"/>
        <end position="289"/>
    </location>
</feature>
<feature type="transmembrane region" description="Helical" evidence="8">
    <location>
        <begin position="212"/>
        <end position="230"/>
    </location>
</feature>
<protein>
    <submittedName>
        <fullName evidence="10">EamA family transporter RarD</fullName>
    </submittedName>
</protein>
<dbReference type="SUPFAM" id="SSF103481">
    <property type="entry name" value="Multidrug resistance efflux transporter EmrE"/>
    <property type="match status" value="2"/>
</dbReference>
<evidence type="ECO:0000256" key="7">
    <source>
        <dbReference type="ARBA" id="ARBA00023136"/>
    </source>
</evidence>
<proteinExistence type="inferred from homology"/>
<feature type="transmembrane region" description="Helical" evidence="8">
    <location>
        <begin position="126"/>
        <end position="142"/>
    </location>
</feature>
<keyword evidence="7 8" id="KW-0472">Membrane</keyword>
<feature type="domain" description="EamA" evidence="9">
    <location>
        <begin position="151"/>
        <end position="284"/>
    </location>
</feature>
<dbReference type="InterPro" id="IPR004626">
    <property type="entry name" value="RarD"/>
</dbReference>
<dbReference type="InterPro" id="IPR037185">
    <property type="entry name" value="EmrE-like"/>
</dbReference>
<evidence type="ECO:0000259" key="9">
    <source>
        <dbReference type="Pfam" id="PF00892"/>
    </source>
</evidence>
<feature type="transmembrane region" description="Helical" evidence="8">
    <location>
        <begin position="102"/>
        <end position="119"/>
    </location>
</feature>
<evidence type="ECO:0000313" key="10">
    <source>
        <dbReference type="EMBL" id="GAA2171463.1"/>
    </source>
</evidence>
<dbReference type="EMBL" id="BAAAQT010000004">
    <property type="protein sequence ID" value="GAA2171463.1"/>
    <property type="molecule type" value="Genomic_DNA"/>
</dbReference>
<comment type="caution">
    <text evidence="10">The sequence shown here is derived from an EMBL/GenBank/DDBJ whole genome shotgun (WGS) entry which is preliminary data.</text>
</comment>
<dbReference type="PANTHER" id="PTHR22911:SF137">
    <property type="entry name" value="SOLUTE CARRIER FAMILY 35 MEMBER G2-RELATED"/>
    <property type="match status" value="1"/>
</dbReference>
<evidence type="ECO:0000256" key="3">
    <source>
        <dbReference type="ARBA" id="ARBA00022448"/>
    </source>
</evidence>
<feature type="transmembrane region" description="Helical" evidence="8">
    <location>
        <begin position="148"/>
        <end position="165"/>
    </location>
</feature>
<feature type="domain" description="EamA" evidence="9">
    <location>
        <begin position="6"/>
        <end position="142"/>
    </location>
</feature>
<dbReference type="InterPro" id="IPR000620">
    <property type="entry name" value="EamA_dom"/>
</dbReference>
<comment type="similarity">
    <text evidence="2">Belongs to the EamA transporter family.</text>
</comment>
<dbReference type="Pfam" id="PF00892">
    <property type="entry name" value="EamA"/>
    <property type="match status" value="2"/>
</dbReference>
<evidence type="ECO:0000256" key="6">
    <source>
        <dbReference type="ARBA" id="ARBA00022989"/>
    </source>
</evidence>
<keyword evidence="4" id="KW-1003">Cell membrane</keyword>
<evidence type="ECO:0000313" key="11">
    <source>
        <dbReference type="Proteomes" id="UP001501599"/>
    </source>
</evidence>
<dbReference type="RefSeq" id="WP_344340048.1">
    <property type="nucleotide sequence ID" value="NZ_BAAAQT010000004.1"/>
</dbReference>